<organism evidence="2">
    <name type="scientific">Ixodes ricinus</name>
    <name type="common">Common tick</name>
    <name type="synonym">Acarus ricinus</name>
    <dbReference type="NCBI Taxonomy" id="34613"/>
    <lineage>
        <taxon>Eukaryota</taxon>
        <taxon>Metazoa</taxon>
        <taxon>Ecdysozoa</taxon>
        <taxon>Arthropoda</taxon>
        <taxon>Chelicerata</taxon>
        <taxon>Arachnida</taxon>
        <taxon>Acari</taxon>
        <taxon>Parasitiformes</taxon>
        <taxon>Ixodida</taxon>
        <taxon>Ixodoidea</taxon>
        <taxon>Ixodidae</taxon>
        <taxon>Ixodinae</taxon>
        <taxon>Ixodes</taxon>
    </lineage>
</organism>
<dbReference type="EMBL" id="GEGO01003708">
    <property type="protein sequence ID" value="JAR91696.1"/>
    <property type="molecule type" value="Transcribed_RNA"/>
</dbReference>
<evidence type="ECO:0000313" key="2">
    <source>
        <dbReference type="EMBL" id="JAR91696.1"/>
    </source>
</evidence>
<protein>
    <submittedName>
        <fullName evidence="2">Putative secreted protein</fullName>
    </submittedName>
</protein>
<sequence>MLLSRKYLVLILVSAIVLHQVAGEPADKESESKGMMATMKDYMSKAMDYVKKMATSWSGGASKKITGA</sequence>
<feature type="chain" id="PRO_5007542563" evidence="1">
    <location>
        <begin position="24"/>
        <end position="68"/>
    </location>
</feature>
<accession>A0A147BLR4</accession>
<name>A0A147BLR4_IXORI</name>
<dbReference type="AlphaFoldDB" id="A0A147BLR4"/>
<evidence type="ECO:0000256" key="1">
    <source>
        <dbReference type="SAM" id="SignalP"/>
    </source>
</evidence>
<keyword evidence="1" id="KW-0732">Signal</keyword>
<feature type="signal peptide" evidence="1">
    <location>
        <begin position="1"/>
        <end position="23"/>
    </location>
</feature>
<reference evidence="2" key="1">
    <citation type="journal article" date="2018" name="PLoS Negl. Trop. Dis.">
        <title>Sialome diversity of ticks revealed by RNAseq of single tick salivary glands.</title>
        <authorList>
            <person name="Perner J."/>
            <person name="Kropackova S."/>
            <person name="Kopacek P."/>
            <person name="Ribeiro J.M."/>
        </authorList>
    </citation>
    <scope>NUCLEOTIDE SEQUENCE</scope>
    <source>
        <strain evidence="2">Siblings of single egg batch collected in Ceske Budejovice</strain>
        <tissue evidence="2">Salivary glands</tissue>
    </source>
</reference>
<proteinExistence type="predicted"/>